<dbReference type="Pfam" id="PF00651">
    <property type="entry name" value="BTB"/>
    <property type="match status" value="1"/>
</dbReference>
<keyword evidence="2" id="KW-0677">Repeat</keyword>
<dbReference type="SMART" id="SM00612">
    <property type="entry name" value="Kelch"/>
    <property type="match status" value="2"/>
</dbReference>
<protein>
    <recommendedName>
        <fullName evidence="4">BTB domain-containing protein</fullName>
    </recommendedName>
</protein>
<evidence type="ECO:0000256" key="2">
    <source>
        <dbReference type="ARBA" id="ARBA00022737"/>
    </source>
</evidence>
<gene>
    <name evidence="5" type="ORF">DPMN_084443</name>
</gene>
<evidence type="ECO:0000256" key="3">
    <source>
        <dbReference type="SAM" id="MobiDB-lite"/>
    </source>
</evidence>
<dbReference type="EMBL" id="JAIWYP010000016">
    <property type="protein sequence ID" value="KAH3696961.1"/>
    <property type="molecule type" value="Genomic_DNA"/>
</dbReference>
<organism evidence="5 6">
    <name type="scientific">Dreissena polymorpha</name>
    <name type="common">Zebra mussel</name>
    <name type="synonym">Mytilus polymorpha</name>
    <dbReference type="NCBI Taxonomy" id="45954"/>
    <lineage>
        <taxon>Eukaryota</taxon>
        <taxon>Metazoa</taxon>
        <taxon>Spiralia</taxon>
        <taxon>Lophotrochozoa</taxon>
        <taxon>Mollusca</taxon>
        <taxon>Bivalvia</taxon>
        <taxon>Autobranchia</taxon>
        <taxon>Heteroconchia</taxon>
        <taxon>Euheterodonta</taxon>
        <taxon>Imparidentia</taxon>
        <taxon>Neoheterodontei</taxon>
        <taxon>Myida</taxon>
        <taxon>Dreissenoidea</taxon>
        <taxon>Dreissenidae</taxon>
        <taxon>Dreissena</taxon>
    </lineage>
</organism>
<feature type="compositionally biased region" description="Acidic residues" evidence="3">
    <location>
        <begin position="555"/>
        <end position="574"/>
    </location>
</feature>
<name>A0A9D3YD53_DREPO</name>
<dbReference type="InterPro" id="IPR011333">
    <property type="entry name" value="SKP1/BTB/POZ_sf"/>
</dbReference>
<dbReference type="InterPro" id="IPR015915">
    <property type="entry name" value="Kelch-typ_b-propeller"/>
</dbReference>
<dbReference type="Gene3D" id="1.25.40.420">
    <property type="match status" value="1"/>
</dbReference>
<dbReference type="InterPro" id="IPR017096">
    <property type="entry name" value="BTB-kelch_protein"/>
</dbReference>
<evidence type="ECO:0000313" key="6">
    <source>
        <dbReference type="Proteomes" id="UP000828390"/>
    </source>
</evidence>
<dbReference type="Pfam" id="PF01344">
    <property type="entry name" value="Kelch_1"/>
    <property type="match status" value="2"/>
</dbReference>
<dbReference type="Proteomes" id="UP000828390">
    <property type="component" value="Unassembled WGS sequence"/>
</dbReference>
<feature type="domain" description="BTB" evidence="4">
    <location>
        <begin position="31"/>
        <end position="91"/>
    </location>
</feature>
<feature type="region of interest" description="Disordered" evidence="3">
    <location>
        <begin position="538"/>
        <end position="598"/>
    </location>
</feature>
<proteinExistence type="predicted"/>
<dbReference type="PROSITE" id="PS50097">
    <property type="entry name" value="BTB"/>
    <property type="match status" value="1"/>
</dbReference>
<dbReference type="InterPro" id="IPR006652">
    <property type="entry name" value="Kelch_1"/>
</dbReference>
<dbReference type="InterPro" id="IPR000210">
    <property type="entry name" value="BTB/POZ_dom"/>
</dbReference>
<dbReference type="PANTHER" id="PTHR24412:SF489">
    <property type="entry name" value="RING FINGER DOMAIN AND KELCH REPEAT-CONTAINING PROTEIN DDB_G0271372"/>
    <property type="match status" value="1"/>
</dbReference>
<dbReference type="SUPFAM" id="SSF54695">
    <property type="entry name" value="POZ domain"/>
    <property type="match status" value="1"/>
</dbReference>
<dbReference type="OrthoDB" id="6359816at2759"/>
<dbReference type="Gene3D" id="3.30.710.10">
    <property type="entry name" value="Potassium Channel Kv1.1, Chain A"/>
    <property type="match status" value="1"/>
</dbReference>
<dbReference type="PIRSF" id="PIRSF037037">
    <property type="entry name" value="Kelch-like_protein_gigaxonin"/>
    <property type="match status" value="1"/>
</dbReference>
<dbReference type="Pfam" id="PF07707">
    <property type="entry name" value="BACK"/>
    <property type="match status" value="1"/>
</dbReference>
<sequence>MASGKEVADEKNMSVILHKGLTSLWLDEVCTDFEIETDTKTFRCHKVVLASVSDYFRAMFNSGMSEMASNKATFEDISAGTFDMLFTILYSLKQGKTVFDNKTDEDVSELLKVANRFQMKFLEDMCVHFLEYSMTVSNCVERWKTGQLMLCDQVTGMAQEFILENFDSIIKESIFLTLEVDDLLDILSDLNLNVDKEESVWSAIKKWIDFDKDAREKHFMALLKTCCLSEINNDFLVEKIAFEPIVRRNDEASALVQEALSVSKHPGGHGNIELTFRNCSKKQQTLILLCEDDERSKTDGDIIKRCAIEEIDVNVYSIDIWTDRCKSLPPLKGVGKSLACCVHGESLYVVGGRRGTLTRYNGNSQTWKTLSELSTPLQGHTISATDTCMFVMGGKSKFHANNKVYAYSFDTEKWTEAGELMAPVFGASSVAVKGIIYVIGGEFRREPTDCIQTYDPLEEISSILCSLPTLCAFSRSVCRGEFLYIVSARGEVVKVSTETAKCETIASIPHFNRTNFGIDLRNGKLSIFGGKSHAVARKTEAENRNTGYSDAAERDTEEGDVAAERDTEEGDDATDGARSLRTKQDLSSHDDPLVPDVPPDRAVLVVDIKTGEITCGKPLTTGMEVLGCGLLVHTRKSVKPIQIGPHKPIGRKIPGT</sequence>
<accession>A0A9D3YD53</accession>
<dbReference type="SMART" id="SM00225">
    <property type="entry name" value="BTB"/>
    <property type="match status" value="1"/>
</dbReference>
<evidence type="ECO:0000313" key="5">
    <source>
        <dbReference type="EMBL" id="KAH3696961.1"/>
    </source>
</evidence>
<dbReference type="SUPFAM" id="SSF117281">
    <property type="entry name" value="Kelch motif"/>
    <property type="match status" value="1"/>
</dbReference>
<reference evidence="5" key="1">
    <citation type="journal article" date="2019" name="bioRxiv">
        <title>The Genome of the Zebra Mussel, Dreissena polymorpha: A Resource for Invasive Species Research.</title>
        <authorList>
            <person name="McCartney M.A."/>
            <person name="Auch B."/>
            <person name="Kono T."/>
            <person name="Mallez S."/>
            <person name="Zhang Y."/>
            <person name="Obille A."/>
            <person name="Becker A."/>
            <person name="Abrahante J.E."/>
            <person name="Garbe J."/>
            <person name="Badalamenti J.P."/>
            <person name="Herman A."/>
            <person name="Mangelson H."/>
            <person name="Liachko I."/>
            <person name="Sullivan S."/>
            <person name="Sone E.D."/>
            <person name="Koren S."/>
            <person name="Silverstein K.A.T."/>
            <person name="Beckman K.B."/>
            <person name="Gohl D.M."/>
        </authorList>
    </citation>
    <scope>NUCLEOTIDE SEQUENCE</scope>
    <source>
        <strain evidence="5">Duluth1</strain>
        <tissue evidence="5">Whole animal</tissue>
    </source>
</reference>
<dbReference type="CDD" id="cd18186">
    <property type="entry name" value="BTB_POZ_ZBTB_KLHL-like"/>
    <property type="match status" value="1"/>
</dbReference>
<evidence type="ECO:0000259" key="4">
    <source>
        <dbReference type="PROSITE" id="PS50097"/>
    </source>
</evidence>
<dbReference type="Gene3D" id="2.120.10.80">
    <property type="entry name" value="Kelch-type beta propeller"/>
    <property type="match status" value="1"/>
</dbReference>
<reference evidence="5" key="2">
    <citation type="submission" date="2020-11" db="EMBL/GenBank/DDBJ databases">
        <authorList>
            <person name="McCartney M.A."/>
            <person name="Auch B."/>
            <person name="Kono T."/>
            <person name="Mallez S."/>
            <person name="Becker A."/>
            <person name="Gohl D.M."/>
            <person name="Silverstein K.A.T."/>
            <person name="Koren S."/>
            <person name="Bechman K.B."/>
            <person name="Herman A."/>
            <person name="Abrahante J.E."/>
            <person name="Garbe J."/>
        </authorList>
    </citation>
    <scope>NUCLEOTIDE SEQUENCE</scope>
    <source>
        <strain evidence="5">Duluth1</strain>
        <tissue evidence="5">Whole animal</tissue>
    </source>
</reference>
<comment type="caution">
    <text evidence="5">The sequence shown here is derived from an EMBL/GenBank/DDBJ whole genome shotgun (WGS) entry which is preliminary data.</text>
</comment>
<keyword evidence="1" id="KW-0880">Kelch repeat</keyword>
<keyword evidence="6" id="KW-1185">Reference proteome</keyword>
<dbReference type="InterPro" id="IPR011705">
    <property type="entry name" value="BACK"/>
</dbReference>
<feature type="compositionally biased region" description="Basic and acidic residues" evidence="3">
    <location>
        <begin position="582"/>
        <end position="592"/>
    </location>
</feature>
<dbReference type="SMART" id="SM00875">
    <property type="entry name" value="BACK"/>
    <property type="match status" value="1"/>
</dbReference>
<evidence type="ECO:0000256" key="1">
    <source>
        <dbReference type="ARBA" id="ARBA00022441"/>
    </source>
</evidence>
<dbReference type="AlphaFoldDB" id="A0A9D3YD53"/>
<dbReference type="PANTHER" id="PTHR24412">
    <property type="entry name" value="KELCH PROTEIN"/>
    <property type="match status" value="1"/>
</dbReference>